<name>F0X9X9_GROCL</name>
<dbReference type="AlphaFoldDB" id="F0X9X9"/>
<dbReference type="RefSeq" id="XP_014175245.1">
    <property type="nucleotide sequence ID" value="XM_014319770.1"/>
</dbReference>
<accession>F0X9X9</accession>
<proteinExistence type="predicted"/>
<dbReference type="Proteomes" id="UP000007796">
    <property type="component" value="Unassembled WGS sequence"/>
</dbReference>
<organism evidence="2">
    <name type="scientific">Grosmannia clavigera (strain kw1407 / UAMH 11150)</name>
    <name type="common">Blue stain fungus</name>
    <name type="synonym">Graphiocladiella clavigera</name>
    <dbReference type="NCBI Taxonomy" id="655863"/>
    <lineage>
        <taxon>Eukaryota</taxon>
        <taxon>Fungi</taxon>
        <taxon>Dikarya</taxon>
        <taxon>Ascomycota</taxon>
        <taxon>Pezizomycotina</taxon>
        <taxon>Sordariomycetes</taxon>
        <taxon>Sordariomycetidae</taxon>
        <taxon>Ophiostomatales</taxon>
        <taxon>Ophiostomataceae</taxon>
        <taxon>Leptographium</taxon>
    </lineage>
</organism>
<dbReference type="HOGENOM" id="CLU_2441068_0_0_1"/>
<keyword evidence="2" id="KW-1185">Reference proteome</keyword>
<dbReference type="InParanoid" id="F0X9X9"/>
<protein>
    <submittedName>
        <fullName evidence="1">Uncharacterized protein</fullName>
    </submittedName>
</protein>
<evidence type="ECO:0000313" key="2">
    <source>
        <dbReference type="Proteomes" id="UP000007796"/>
    </source>
</evidence>
<evidence type="ECO:0000313" key="1">
    <source>
        <dbReference type="EMBL" id="EFX05763.1"/>
    </source>
</evidence>
<sequence>MAWNSHHHAGARVLSQAQQALQESHSITELVINVNQLLTDLDAHVFDQECAEQRGLVFTLQGPGFRCPDLALAVGGLGLYGWRAYHSGCL</sequence>
<gene>
    <name evidence="1" type="ORF">CMQ_3832</name>
</gene>
<dbReference type="OrthoDB" id="5422579at2759"/>
<dbReference type="STRING" id="655863.F0X9X9"/>
<dbReference type="EMBL" id="GL629735">
    <property type="protein sequence ID" value="EFX05763.1"/>
    <property type="molecule type" value="Genomic_DNA"/>
</dbReference>
<dbReference type="GeneID" id="25976976"/>
<reference evidence="1 2" key="1">
    <citation type="journal article" date="2011" name="Proc. Natl. Acad. Sci. U.S.A.">
        <title>Genome and transcriptome analyses of the mountain pine beetle-fungal symbiont Grosmannia clavigera, a lodgepole pine pathogen.</title>
        <authorList>
            <person name="DiGuistini S."/>
            <person name="Wang Y."/>
            <person name="Liao N.Y."/>
            <person name="Taylor G."/>
            <person name="Tanguay P."/>
            <person name="Feau N."/>
            <person name="Henrissat B."/>
            <person name="Chan S.K."/>
            <person name="Hesse-Orce U."/>
            <person name="Alamouti S.M."/>
            <person name="Tsui C.K.M."/>
            <person name="Docking R.T."/>
            <person name="Levasseur A."/>
            <person name="Haridas S."/>
            <person name="Robertson G."/>
            <person name="Birol I."/>
            <person name="Holt R.A."/>
            <person name="Marra M.A."/>
            <person name="Hamelin R.C."/>
            <person name="Hirst M."/>
            <person name="Jones S.J.M."/>
            <person name="Bohlmann J."/>
            <person name="Breuil C."/>
        </authorList>
    </citation>
    <scope>NUCLEOTIDE SEQUENCE [LARGE SCALE GENOMIC DNA]</scope>
    <source>
        <strain evidence="2">kw1407 / UAMH 11150</strain>
    </source>
</reference>